<dbReference type="SUPFAM" id="SSF56219">
    <property type="entry name" value="DNase I-like"/>
    <property type="match status" value="1"/>
</dbReference>
<keyword evidence="2" id="KW-0255">Endonuclease</keyword>
<accession>A0A842J763</accession>
<organism evidence="2 3">
    <name type="scientific">Campylobacter massiliensis</name>
    <dbReference type="NCBI Taxonomy" id="2762557"/>
    <lineage>
        <taxon>Bacteria</taxon>
        <taxon>Pseudomonadati</taxon>
        <taxon>Campylobacterota</taxon>
        <taxon>Epsilonproteobacteria</taxon>
        <taxon>Campylobacterales</taxon>
        <taxon>Campylobacteraceae</taxon>
        <taxon>Campylobacter</taxon>
    </lineage>
</organism>
<reference evidence="2 3" key="1">
    <citation type="submission" date="2020-08" db="EMBL/GenBank/DDBJ databases">
        <title>Complete genome and description of Campylobacter massiliensis Marseille-Q3452 sp. nov.</title>
        <authorList>
            <person name="Antezack A."/>
        </authorList>
    </citation>
    <scope>NUCLEOTIDE SEQUENCE [LARGE SCALE GENOMIC DNA]</scope>
    <source>
        <strain evidence="2 3">Marseille-Q3452</strain>
    </source>
</reference>
<keyword evidence="2" id="KW-0540">Nuclease</keyword>
<evidence type="ECO:0000313" key="3">
    <source>
        <dbReference type="Proteomes" id="UP000552683"/>
    </source>
</evidence>
<dbReference type="InterPro" id="IPR005135">
    <property type="entry name" value="Endo/exonuclease/phosphatase"/>
</dbReference>
<feature type="domain" description="Endonuclease/exonuclease/phosphatase" evidence="1">
    <location>
        <begin position="31"/>
        <end position="263"/>
    </location>
</feature>
<proteinExistence type="predicted"/>
<protein>
    <submittedName>
        <fullName evidence="2">Endonuclease/exonuclease/phosphatase family protein</fullName>
    </submittedName>
</protein>
<dbReference type="Proteomes" id="UP000552683">
    <property type="component" value="Unassembled WGS sequence"/>
</dbReference>
<evidence type="ECO:0000259" key="1">
    <source>
        <dbReference type="Pfam" id="PF03372"/>
    </source>
</evidence>
<sequence length="445" mass="50281">MKFTVNRLFALFFAALFFAVFVVGAELKIATFNAQNLFDAKNDGSEYKDFVVGKSEWNEKKASAKFKAVSAKIKELNADIIALQEIENEMVLKELMKEAGYKYFAFSKGKNGPVGLAVISRVKPEKTQIFSVPNVKTRDILRLDFEVNGQKFSLLNLHFPARKNPLKQRKTAFVTLKSALADTEKVAVLGDFNTPYGDKELLGDLAASKNLTNLWAFLPKHERYSHTSLNALDHVLISKDALSQNFILNSFKAEREGEQISDHFALVFRLNFDKNAKNTLQNIAEARVGELSKKSNLPVLLKRATVVQKDKKGFTLAQDKRGIYVYEPKNDAKLGQIMDVAVNRLDEFKGNLEISSHYAVKIYEETQDPREQMLDAKNLKQARAGDVFGRIGGEVRNGRLYTPYGDIKIYGAKGKLRNEKEAIFTSARVVSYKNEPQIWIENEDN</sequence>
<dbReference type="AlphaFoldDB" id="A0A842J763"/>
<dbReference type="GO" id="GO:0004527">
    <property type="term" value="F:exonuclease activity"/>
    <property type="evidence" value="ECO:0007669"/>
    <property type="project" value="UniProtKB-KW"/>
</dbReference>
<dbReference type="RefSeq" id="WP_185899040.1">
    <property type="nucleotide sequence ID" value="NZ_JACLZK010000002.1"/>
</dbReference>
<comment type="caution">
    <text evidence="2">The sequence shown here is derived from an EMBL/GenBank/DDBJ whole genome shotgun (WGS) entry which is preliminary data.</text>
</comment>
<name>A0A842J763_9BACT</name>
<dbReference type="PANTHER" id="PTHR42834">
    <property type="entry name" value="ENDONUCLEASE/EXONUCLEASE/PHOSPHATASE FAMILY PROTEIN (AFU_ORTHOLOGUE AFUA_3G09210)"/>
    <property type="match status" value="1"/>
</dbReference>
<dbReference type="EMBL" id="JACLZK010000002">
    <property type="protein sequence ID" value="MBC2883531.1"/>
    <property type="molecule type" value="Genomic_DNA"/>
</dbReference>
<dbReference type="Gene3D" id="3.60.10.10">
    <property type="entry name" value="Endonuclease/exonuclease/phosphatase"/>
    <property type="match status" value="1"/>
</dbReference>
<keyword evidence="3" id="KW-1185">Reference proteome</keyword>
<dbReference type="Pfam" id="PF03372">
    <property type="entry name" value="Exo_endo_phos"/>
    <property type="match status" value="1"/>
</dbReference>
<keyword evidence="2" id="KW-0378">Hydrolase</keyword>
<dbReference type="PANTHER" id="PTHR42834:SF1">
    <property type="entry name" value="ENDONUCLEASE_EXONUCLEASE_PHOSPHATASE FAMILY PROTEIN (AFU_ORTHOLOGUE AFUA_3G09210)"/>
    <property type="match status" value="1"/>
</dbReference>
<dbReference type="GO" id="GO:0004519">
    <property type="term" value="F:endonuclease activity"/>
    <property type="evidence" value="ECO:0007669"/>
    <property type="project" value="UniProtKB-KW"/>
</dbReference>
<keyword evidence="2" id="KW-0269">Exonuclease</keyword>
<dbReference type="InterPro" id="IPR036691">
    <property type="entry name" value="Endo/exonu/phosph_ase_sf"/>
</dbReference>
<gene>
    <name evidence="2" type="ORF">H7R39_09765</name>
</gene>
<evidence type="ECO:0000313" key="2">
    <source>
        <dbReference type="EMBL" id="MBC2883531.1"/>
    </source>
</evidence>